<accession>A0A6M4WNN0</accession>
<organism evidence="1 2">
    <name type="scientific">Streptomyces asoensis</name>
    <dbReference type="NCBI Taxonomy" id="249586"/>
    <lineage>
        <taxon>Bacteria</taxon>
        <taxon>Bacillati</taxon>
        <taxon>Actinomycetota</taxon>
        <taxon>Actinomycetes</taxon>
        <taxon>Kitasatosporales</taxon>
        <taxon>Streptomycetaceae</taxon>
        <taxon>Streptomyces</taxon>
    </lineage>
</organism>
<sequence>MGLRATVERAGKKTPAKAVILRSGNTIACLSGTPSIPTTVLDAQLVILRG</sequence>
<reference evidence="1" key="1">
    <citation type="submission" date="2020-03" db="EMBL/GenBank/DDBJ databases">
        <title>Molecular networking-based the target discovery of potent antiproliferative macrolactams: 5/6/7/16 polycyclic ansamycins and glycosylated trienomycin from Streptomyces cacaoi subsp. asoensis.</title>
        <authorList>
            <person name="Liu L.-L."/>
        </authorList>
    </citation>
    <scope>NUCLEOTIDE SEQUENCE [LARGE SCALE GENOMIC DNA]</scope>
    <source>
        <strain evidence="1">H2S5</strain>
    </source>
</reference>
<dbReference type="RefSeq" id="WP_171397757.1">
    <property type="nucleotide sequence ID" value="NZ_CP049838.1"/>
</dbReference>
<dbReference type="Proteomes" id="UP000502665">
    <property type="component" value="Chromosome"/>
</dbReference>
<gene>
    <name evidence="1" type="ORF">G9272_19485</name>
</gene>
<name>A0A6M4WNN0_9ACTN</name>
<dbReference type="AlphaFoldDB" id="A0A6M4WNN0"/>
<evidence type="ECO:0000313" key="2">
    <source>
        <dbReference type="Proteomes" id="UP000502665"/>
    </source>
</evidence>
<protein>
    <submittedName>
        <fullName evidence="1">Uncharacterized protein</fullName>
    </submittedName>
</protein>
<evidence type="ECO:0000313" key="1">
    <source>
        <dbReference type="EMBL" id="QJT02237.1"/>
    </source>
</evidence>
<dbReference type="EMBL" id="CP049838">
    <property type="protein sequence ID" value="QJT02237.1"/>
    <property type="molecule type" value="Genomic_DNA"/>
</dbReference>
<keyword evidence="2" id="KW-1185">Reference proteome</keyword>
<proteinExistence type="predicted"/>